<evidence type="ECO:0000313" key="2">
    <source>
        <dbReference type="EMBL" id="KJY56902.1"/>
    </source>
</evidence>
<keyword evidence="2" id="KW-0378">Hydrolase</keyword>
<reference evidence="2 3" key="1">
    <citation type="submission" date="2015-01" db="EMBL/GenBank/DDBJ databases">
        <title>Comparative genomics of the lactic acid bacteria isolated from the honey bee gut.</title>
        <authorList>
            <person name="Ellegaard K.M."/>
            <person name="Tamarit D."/>
            <person name="Javelind E."/>
            <person name="Olofsson T."/>
            <person name="Andersson S.G."/>
            <person name="Vasquez A."/>
        </authorList>
    </citation>
    <scope>NUCLEOTIDE SEQUENCE [LARGE SCALE GENOMIC DNA]</scope>
    <source>
        <strain evidence="2 3">Hma8</strain>
    </source>
</reference>
<organism evidence="2 3">
    <name type="scientific">Lactobacillus melliventris</name>
    <dbReference type="NCBI Taxonomy" id="1218507"/>
    <lineage>
        <taxon>Bacteria</taxon>
        <taxon>Bacillati</taxon>
        <taxon>Bacillota</taxon>
        <taxon>Bacilli</taxon>
        <taxon>Lactobacillales</taxon>
        <taxon>Lactobacillaceae</taxon>
        <taxon>Lactobacillus</taxon>
    </lineage>
</organism>
<dbReference type="GO" id="GO:0008236">
    <property type="term" value="F:serine-type peptidase activity"/>
    <property type="evidence" value="ECO:0007669"/>
    <property type="project" value="InterPro"/>
</dbReference>
<dbReference type="STRING" id="1218507.JF74_12560"/>
<accession>A0A0F4LDI5</accession>
<dbReference type="Pfam" id="PF00326">
    <property type="entry name" value="Peptidase_S9"/>
    <property type="match status" value="1"/>
</dbReference>
<protein>
    <submittedName>
        <fullName evidence="2">Alpha/beta hydrolase family domain protein</fullName>
    </submittedName>
</protein>
<dbReference type="PANTHER" id="PTHR43265">
    <property type="entry name" value="ESTERASE ESTD"/>
    <property type="match status" value="1"/>
</dbReference>
<evidence type="ECO:0000259" key="1">
    <source>
        <dbReference type="Pfam" id="PF00326"/>
    </source>
</evidence>
<gene>
    <name evidence="2" type="ORF">JF74_12560</name>
</gene>
<proteinExistence type="predicted"/>
<evidence type="ECO:0000313" key="3">
    <source>
        <dbReference type="Proteomes" id="UP000033531"/>
    </source>
</evidence>
<dbReference type="PANTHER" id="PTHR43265:SF1">
    <property type="entry name" value="ESTERASE ESTD"/>
    <property type="match status" value="1"/>
</dbReference>
<name>A0A0F4LDI5_9LACO</name>
<dbReference type="Gene3D" id="3.40.50.1820">
    <property type="entry name" value="alpha/beta hydrolase"/>
    <property type="match status" value="1"/>
</dbReference>
<dbReference type="OrthoDB" id="9780269at2"/>
<dbReference type="SUPFAM" id="SSF53474">
    <property type="entry name" value="alpha/beta-Hydrolases"/>
    <property type="match status" value="1"/>
</dbReference>
<dbReference type="EMBL" id="JXLI01000010">
    <property type="protein sequence ID" value="KJY56902.1"/>
    <property type="molecule type" value="Genomic_DNA"/>
</dbReference>
<dbReference type="AlphaFoldDB" id="A0A0F4LDI5"/>
<dbReference type="InterPro" id="IPR029058">
    <property type="entry name" value="AB_hydrolase_fold"/>
</dbReference>
<dbReference type="Proteomes" id="UP000033531">
    <property type="component" value="Unassembled WGS sequence"/>
</dbReference>
<dbReference type="GO" id="GO:0052689">
    <property type="term" value="F:carboxylic ester hydrolase activity"/>
    <property type="evidence" value="ECO:0007669"/>
    <property type="project" value="TreeGrafter"/>
</dbReference>
<dbReference type="InterPro" id="IPR053145">
    <property type="entry name" value="AB_hydrolase_Est10"/>
</dbReference>
<sequence length="259" mass="29176">MKEKLCFVKCIDHEVPLQIDLPDKGQEFPAILLIHGFMSAKNLDGHMLQKISLELTKNGIAAARMDLCSMGENICSREKYGMRIMIDEVKACFNYLQSLPYISEKHVGMLGHSLGGRLAFTCSTLPAKLIVTLNGAINTNVMMVPSYNKLEMQQLGYSIMHTSDGRVELIYQKFERDMKDTLNMNISNFKNPILVCIAANDPTLDPNIGLKFVKNCHMKNVDSVVIEGANHTFNAKTGDYTKLNELNNQMIPWICRNIK</sequence>
<feature type="domain" description="Peptidase S9 prolyl oligopeptidase catalytic" evidence="1">
    <location>
        <begin position="86"/>
        <end position="237"/>
    </location>
</feature>
<dbReference type="HOGENOM" id="CLU_1076660_0_0_9"/>
<dbReference type="PATRIC" id="fig|1218507.3.peg.1434"/>
<comment type="caution">
    <text evidence="2">The sequence shown here is derived from an EMBL/GenBank/DDBJ whole genome shotgun (WGS) entry which is preliminary data.</text>
</comment>
<dbReference type="InterPro" id="IPR001375">
    <property type="entry name" value="Peptidase_S9_cat"/>
</dbReference>
<dbReference type="RefSeq" id="WP_046325153.1">
    <property type="nucleotide sequence ID" value="NZ_JBHTMT010000001.1"/>
</dbReference>
<dbReference type="GO" id="GO:0006508">
    <property type="term" value="P:proteolysis"/>
    <property type="evidence" value="ECO:0007669"/>
    <property type="project" value="InterPro"/>
</dbReference>